<feature type="compositionally biased region" description="Low complexity" evidence="4">
    <location>
        <begin position="382"/>
        <end position="399"/>
    </location>
</feature>
<evidence type="ECO:0000313" key="6">
    <source>
        <dbReference type="EMBL" id="EPE35616.1"/>
    </source>
</evidence>
<protein>
    <submittedName>
        <fullName evidence="6">Heme oxygenase-like protein</fullName>
    </submittedName>
</protein>
<evidence type="ECO:0000256" key="5">
    <source>
        <dbReference type="SAM" id="Phobius"/>
    </source>
</evidence>
<dbReference type="OrthoDB" id="652091at2759"/>
<organism evidence="6 7">
    <name type="scientific">Glarea lozoyensis (strain ATCC 20868 / MF5171)</name>
    <dbReference type="NCBI Taxonomy" id="1116229"/>
    <lineage>
        <taxon>Eukaryota</taxon>
        <taxon>Fungi</taxon>
        <taxon>Dikarya</taxon>
        <taxon>Ascomycota</taxon>
        <taxon>Pezizomycotina</taxon>
        <taxon>Leotiomycetes</taxon>
        <taxon>Helotiales</taxon>
        <taxon>Helotiaceae</taxon>
        <taxon>Glarea</taxon>
    </lineage>
</organism>
<dbReference type="GeneID" id="19470357"/>
<evidence type="ECO:0000313" key="7">
    <source>
        <dbReference type="Proteomes" id="UP000016922"/>
    </source>
</evidence>
<keyword evidence="2" id="KW-0479">Metal-binding</keyword>
<dbReference type="GO" id="GO:0006788">
    <property type="term" value="P:heme oxidation"/>
    <property type="evidence" value="ECO:0007669"/>
    <property type="project" value="InterPro"/>
</dbReference>
<dbReference type="SUPFAM" id="SSF48613">
    <property type="entry name" value="Heme oxygenase-like"/>
    <property type="match status" value="1"/>
</dbReference>
<dbReference type="CDD" id="cd19165">
    <property type="entry name" value="HemeO"/>
    <property type="match status" value="1"/>
</dbReference>
<keyword evidence="5" id="KW-0812">Transmembrane</keyword>
<dbReference type="Pfam" id="PF01126">
    <property type="entry name" value="Heme_oxygenase"/>
    <property type="match status" value="1"/>
</dbReference>
<dbReference type="AlphaFoldDB" id="S3DUH7"/>
<dbReference type="Gene3D" id="1.20.910.10">
    <property type="entry name" value="Heme oxygenase-like"/>
    <property type="match status" value="1"/>
</dbReference>
<name>S3DUH7_GLAL2</name>
<dbReference type="eggNOG" id="ENOG502S3FB">
    <property type="taxonomic scope" value="Eukaryota"/>
</dbReference>
<dbReference type="PANTHER" id="PTHR10720:SF0">
    <property type="entry name" value="HEME OXYGENASE"/>
    <property type="match status" value="1"/>
</dbReference>
<dbReference type="InterPro" id="IPR016084">
    <property type="entry name" value="Haem_Oase-like_multi-hlx"/>
</dbReference>
<feature type="compositionally biased region" description="Basic and acidic residues" evidence="4">
    <location>
        <begin position="220"/>
        <end position="246"/>
    </location>
</feature>
<dbReference type="Proteomes" id="UP000016922">
    <property type="component" value="Unassembled WGS sequence"/>
</dbReference>
<reference evidence="6 7" key="1">
    <citation type="journal article" date="2013" name="BMC Genomics">
        <title>Genomics-driven discovery of the pneumocandin biosynthetic gene cluster in the fungus Glarea lozoyensis.</title>
        <authorList>
            <person name="Chen L."/>
            <person name="Yue Q."/>
            <person name="Zhang X."/>
            <person name="Xiang M."/>
            <person name="Wang C."/>
            <person name="Li S."/>
            <person name="Che Y."/>
            <person name="Ortiz-Lopez F.J."/>
            <person name="Bills G.F."/>
            <person name="Liu X."/>
            <person name="An Z."/>
        </authorList>
    </citation>
    <scope>NUCLEOTIDE SEQUENCE [LARGE SCALE GENOMIC DNA]</scope>
    <source>
        <strain evidence="7">ATCC 20868 / MF5171</strain>
    </source>
</reference>
<keyword evidence="7" id="KW-1185">Reference proteome</keyword>
<dbReference type="PANTHER" id="PTHR10720">
    <property type="entry name" value="HEME OXYGENASE"/>
    <property type="match status" value="1"/>
</dbReference>
<sequence length="435" mass="48150">MAIPSSNPSVAEKQIPLSQQINTATRSLHTKLNKGILARLPLAIPPFADTSSKYVSGLYHITPIYTTFETLWQEIVETPCQSDNPREEFYDNYLSSGELVPIIENGASQVERINPRTHSLLSFMLLPELLRSNVLRDDIRALTGTSEHEIEERLEKVSKYGHLAEFIEHMEESIGNKPHVILAYAWVLYMALFSGGRILRGILQAASGIGRIFWEREPSPIRPLDPHDGPRRELRSDASSLAEEKRKGRSRPGSILEETGDGLGFFSFPGAEDGEDIKSEFKSRYAEIELRLTDSEKLDIVAEAIHIFTFMLGIIEDLDTIVGTTDQAMESAKAYHKASKLGAVSSRVEQETKEGKSHGKLDVLLRLLHVKEALPSLDLSNGPTTPSLPLGTPSTTSDTDPLMVETANMFWLKGAAMAVPTLGCLVLVLAWQMSS</sequence>
<dbReference type="KEGG" id="glz:GLAREA_11316"/>
<proteinExistence type="predicted"/>
<feature type="transmembrane region" description="Helical" evidence="5">
    <location>
        <begin position="410"/>
        <end position="431"/>
    </location>
</feature>
<evidence type="ECO:0000256" key="3">
    <source>
        <dbReference type="ARBA" id="ARBA00023004"/>
    </source>
</evidence>
<dbReference type="GO" id="GO:0004392">
    <property type="term" value="F:heme oxygenase (decyclizing) activity"/>
    <property type="evidence" value="ECO:0007669"/>
    <property type="project" value="InterPro"/>
</dbReference>
<dbReference type="InterPro" id="IPR016053">
    <property type="entry name" value="Haem_Oase-like"/>
</dbReference>
<dbReference type="InterPro" id="IPR002051">
    <property type="entry name" value="Haem_Oase"/>
</dbReference>
<keyword evidence="3" id="KW-0408">Iron</keyword>
<gene>
    <name evidence="6" type="ORF">GLAREA_11316</name>
</gene>
<evidence type="ECO:0000256" key="2">
    <source>
        <dbReference type="ARBA" id="ARBA00022723"/>
    </source>
</evidence>
<evidence type="ECO:0000256" key="4">
    <source>
        <dbReference type="SAM" id="MobiDB-lite"/>
    </source>
</evidence>
<dbReference type="HOGENOM" id="CLU_038284_1_0_1"/>
<keyword evidence="5" id="KW-0472">Membrane</keyword>
<feature type="region of interest" description="Disordered" evidence="4">
    <location>
        <begin position="378"/>
        <end position="399"/>
    </location>
</feature>
<keyword evidence="5" id="KW-1133">Transmembrane helix</keyword>
<accession>S3DUH7</accession>
<dbReference type="EMBL" id="KE145354">
    <property type="protein sequence ID" value="EPE35616.1"/>
    <property type="molecule type" value="Genomic_DNA"/>
</dbReference>
<evidence type="ECO:0000256" key="1">
    <source>
        <dbReference type="ARBA" id="ARBA00022617"/>
    </source>
</evidence>
<feature type="region of interest" description="Disordered" evidence="4">
    <location>
        <begin position="220"/>
        <end position="268"/>
    </location>
</feature>
<dbReference type="OMA" id="MYMALFA"/>
<dbReference type="STRING" id="1116229.S3DUH7"/>
<dbReference type="RefSeq" id="XP_008077695.1">
    <property type="nucleotide sequence ID" value="XM_008079504.1"/>
</dbReference>
<keyword evidence="1" id="KW-0349">Heme</keyword>
<dbReference type="GO" id="GO:0046872">
    <property type="term" value="F:metal ion binding"/>
    <property type="evidence" value="ECO:0007669"/>
    <property type="project" value="UniProtKB-KW"/>
</dbReference>